<feature type="domain" description="N-acetyltransferase" evidence="1">
    <location>
        <begin position="2"/>
        <end position="142"/>
    </location>
</feature>
<dbReference type="PANTHER" id="PTHR43072">
    <property type="entry name" value="N-ACETYLTRANSFERASE"/>
    <property type="match status" value="1"/>
</dbReference>
<dbReference type="Proteomes" id="UP000318833">
    <property type="component" value="Unassembled WGS sequence"/>
</dbReference>
<dbReference type="EMBL" id="VLNR01000050">
    <property type="protein sequence ID" value="TSE06064.1"/>
    <property type="molecule type" value="Genomic_DNA"/>
</dbReference>
<evidence type="ECO:0000259" key="1">
    <source>
        <dbReference type="PROSITE" id="PS51186"/>
    </source>
</evidence>
<dbReference type="OrthoDB" id="273614at2"/>
<keyword evidence="2" id="KW-0808">Transferase</keyword>
<gene>
    <name evidence="2" type="ORF">FOF46_20660</name>
</gene>
<dbReference type="PROSITE" id="PS51186">
    <property type="entry name" value="GNAT"/>
    <property type="match status" value="1"/>
</dbReference>
<dbReference type="CDD" id="cd04301">
    <property type="entry name" value="NAT_SF"/>
    <property type="match status" value="1"/>
</dbReference>
<dbReference type="InterPro" id="IPR000182">
    <property type="entry name" value="GNAT_dom"/>
</dbReference>
<dbReference type="Gene3D" id="3.40.630.30">
    <property type="match status" value="1"/>
</dbReference>
<dbReference type="RefSeq" id="WP_143917753.1">
    <property type="nucleotide sequence ID" value="NZ_CANMIK010000053.1"/>
</dbReference>
<evidence type="ECO:0000313" key="3">
    <source>
        <dbReference type="Proteomes" id="UP000318833"/>
    </source>
</evidence>
<dbReference type="InterPro" id="IPR016181">
    <property type="entry name" value="Acyl_CoA_acyltransferase"/>
</dbReference>
<proteinExistence type="predicted"/>
<dbReference type="GO" id="GO:0016747">
    <property type="term" value="F:acyltransferase activity, transferring groups other than amino-acyl groups"/>
    <property type="evidence" value="ECO:0007669"/>
    <property type="project" value="InterPro"/>
</dbReference>
<dbReference type="Pfam" id="PF00583">
    <property type="entry name" value="Acetyltransf_1"/>
    <property type="match status" value="1"/>
</dbReference>
<organism evidence="2 3">
    <name type="scientific">Aquimarina algiphila</name>
    <dbReference type="NCBI Taxonomy" id="2047982"/>
    <lineage>
        <taxon>Bacteria</taxon>
        <taxon>Pseudomonadati</taxon>
        <taxon>Bacteroidota</taxon>
        <taxon>Flavobacteriia</taxon>
        <taxon>Flavobacteriales</taxon>
        <taxon>Flavobacteriaceae</taxon>
        <taxon>Aquimarina</taxon>
    </lineage>
</organism>
<dbReference type="SUPFAM" id="SSF55729">
    <property type="entry name" value="Acyl-CoA N-acyltransferases (Nat)"/>
    <property type="match status" value="1"/>
</dbReference>
<comment type="caution">
    <text evidence="2">The sequence shown here is derived from an EMBL/GenBank/DDBJ whole genome shotgun (WGS) entry which is preliminary data.</text>
</comment>
<dbReference type="AlphaFoldDB" id="A0A554VFL5"/>
<keyword evidence="3" id="KW-1185">Reference proteome</keyword>
<sequence length="142" mass="16242">MIEILSKKTINSYILEDIQKLFRQLSPNKVQIPIKDLLSETNDSLIFACYTLNKKIVGIASLCSYKVISGHKGWIEDVVVDLDYRGQGIGEKLIQKLISTGKEKGLTEIYLFTENEKKAAIRLYLKLGFKQRNSKLYNLKLT</sequence>
<protein>
    <submittedName>
        <fullName evidence="2">GNAT family N-acetyltransferase</fullName>
    </submittedName>
</protein>
<evidence type="ECO:0000313" key="2">
    <source>
        <dbReference type="EMBL" id="TSE06064.1"/>
    </source>
</evidence>
<accession>A0A554VFL5</accession>
<reference evidence="2 3" key="1">
    <citation type="submission" date="2019-07" db="EMBL/GenBank/DDBJ databases">
        <title>The draft genome sequence of Aquimarina algiphila M91.</title>
        <authorList>
            <person name="Meng X."/>
        </authorList>
    </citation>
    <scope>NUCLEOTIDE SEQUENCE [LARGE SCALE GENOMIC DNA]</scope>
    <source>
        <strain evidence="2 3">M91</strain>
    </source>
</reference>
<name>A0A554VFL5_9FLAO</name>